<dbReference type="EMBL" id="FOIR01000004">
    <property type="protein sequence ID" value="SEW40917.1"/>
    <property type="molecule type" value="Genomic_DNA"/>
</dbReference>
<dbReference type="PANTHER" id="PTHR14226">
    <property type="entry name" value="NEUROPATHY TARGET ESTERASE/SWISS CHEESE D.MELANOGASTER"/>
    <property type="match status" value="1"/>
</dbReference>
<feature type="active site" description="Proton acceptor" evidence="4">
    <location>
        <position position="153"/>
    </location>
</feature>
<dbReference type="PROSITE" id="PS51635">
    <property type="entry name" value="PNPLA"/>
    <property type="match status" value="1"/>
</dbReference>
<evidence type="ECO:0000256" key="1">
    <source>
        <dbReference type="ARBA" id="ARBA00022801"/>
    </source>
</evidence>
<dbReference type="InterPro" id="IPR002641">
    <property type="entry name" value="PNPLA_dom"/>
</dbReference>
<feature type="short sequence motif" description="DGA/G" evidence="4">
    <location>
        <begin position="153"/>
        <end position="155"/>
    </location>
</feature>
<evidence type="ECO:0000256" key="3">
    <source>
        <dbReference type="ARBA" id="ARBA00023098"/>
    </source>
</evidence>
<dbReference type="RefSeq" id="WP_090260546.1">
    <property type="nucleotide sequence ID" value="NZ_FOIR01000004.1"/>
</dbReference>
<proteinExistence type="predicted"/>
<sequence length="274" mass="30631">MLKNKTLGLALSGGGVRGALHIGVLEALEPHNDQIKALSGTSIGAVIGAFYAAGVPPRKMLEIISSQSLFSMARLGFNRKGLMEMTGLYKLLEKYVPKTFEELNIPLTVVTTDLGSDDYLPISSGDLHQAVVASCSIPVFFKATEIDGKQCVDGGLLNNLPANELVEKVDKIIGVHVNNYAIPEKAESLKTLADKVFSLVIRQNVKRYKMYCDYWLEPELPHGSVLDFSSTGEYYEIGRKAGYEFVAHPKQFRLKKHFLERFFFRYIDHKYMPY</sequence>
<dbReference type="GO" id="GO:0016787">
    <property type="term" value="F:hydrolase activity"/>
    <property type="evidence" value="ECO:0007669"/>
    <property type="project" value="UniProtKB-UniRule"/>
</dbReference>
<keyword evidence="1 4" id="KW-0378">Hydrolase</keyword>
<keyword evidence="3 4" id="KW-0443">Lipid metabolism</keyword>
<name>A0A1I0RIY1_9BACT</name>
<dbReference type="InterPro" id="IPR016035">
    <property type="entry name" value="Acyl_Trfase/lysoPLipase"/>
</dbReference>
<dbReference type="Proteomes" id="UP000199437">
    <property type="component" value="Unassembled WGS sequence"/>
</dbReference>
<keyword evidence="2 4" id="KW-0442">Lipid degradation</keyword>
<dbReference type="SUPFAM" id="SSF52151">
    <property type="entry name" value="FabD/lysophospholipase-like"/>
    <property type="match status" value="1"/>
</dbReference>
<evidence type="ECO:0000313" key="6">
    <source>
        <dbReference type="EMBL" id="SEW40917.1"/>
    </source>
</evidence>
<evidence type="ECO:0000256" key="4">
    <source>
        <dbReference type="PROSITE-ProRule" id="PRU01161"/>
    </source>
</evidence>
<dbReference type="GO" id="GO:0016042">
    <property type="term" value="P:lipid catabolic process"/>
    <property type="evidence" value="ECO:0007669"/>
    <property type="project" value="UniProtKB-UniRule"/>
</dbReference>
<protein>
    <submittedName>
        <fullName evidence="6">NTE family protein</fullName>
    </submittedName>
</protein>
<dbReference type="PANTHER" id="PTHR14226:SF29">
    <property type="entry name" value="NEUROPATHY TARGET ESTERASE SWS"/>
    <property type="match status" value="1"/>
</dbReference>
<reference evidence="7" key="1">
    <citation type="submission" date="2016-10" db="EMBL/GenBank/DDBJ databases">
        <authorList>
            <person name="Varghese N."/>
            <person name="Submissions S."/>
        </authorList>
    </citation>
    <scope>NUCLEOTIDE SEQUENCE [LARGE SCALE GENOMIC DNA]</scope>
    <source>
        <strain evidence="7">CGMCC 1.12402</strain>
    </source>
</reference>
<dbReference type="Gene3D" id="3.40.1090.10">
    <property type="entry name" value="Cytosolic phospholipase A2 catalytic domain"/>
    <property type="match status" value="2"/>
</dbReference>
<gene>
    <name evidence="6" type="ORF">SAMN05216290_3652</name>
</gene>
<dbReference type="OrthoDB" id="9770965at2"/>
<feature type="domain" description="PNPLA" evidence="5">
    <location>
        <begin position="9"/>
        <end position="166"/>
    </location>
</feature>
<feature type="short sequence motif" description="GXSXG" evidence="4">
    <location>
        <begin position="40"/>
        <end position="44"/>
    </location>
</feature>
<evidence type="ECO:0000256" key="2">
    <source>
        <dbReference type="ARBA" id="ARBA00022963"/>
    </source>
</evidence>
<keyword evidence="7" id="KW-1185">Reference proteome</keyword>
<feature type="short sequence motif" description="GXGXXG" evidence="4">
    <location>
        <begin position="13"/>
        <end position="18"/>
    </location>
</feature>
<organism evidence="6 7">
    <name type="scientific">Roseivirga pacifica</name>
    <dbReference type="NCBI Taxonomy" id="1267423"/>
    <lineage>
        <taxon>Bacteria</taxon>
        <taxon>Pseudomonadati</taxon>
        <taxon>Bacteroidota</taxon>
        <taxon>Cytophagia</taxon>
        <taxon>Cytophagales</taxon>
        <taxon>Roseivirgaceae</taxon>
        <taxon>Roseivirga</taxon>
    </lineage>
</organism>
<feature type="active site" description="Nucleophile" evidence="4">
    <location>
        <position position="42"/>
    </location>
</feature>
<dbReference type="Pfam" id="PF01734">
    <property type="entry name" value="Patatin"/>
    <property type="match status" value="1"/>
</dbReference>
<dbReference type="STRING" id="1267423.SAMN05216290_3652"/>
<dbReference type="GeneID" id="99988322"/>
<dbReference type="InterPro" id="IPR050301">
    <property type="entry name" value="NTE"/>
</dbReference>
<accession>A0A1I0RIY1</accession>
<dbReference type="AlphaFoldDB" id="A0A1I0RIY1"/>
<evidence type="ECO:0000259" key="5">
    <source>
        <dbReference type="PROSITE" id="PS51635"/>
    </source>
</evidence>
<evidence type="ECO:0000313" key="7">
    <source>
        <dbReference type="Proteomes" id="UP000199437"/>
    </source>
</evidence>